<dbReference type="InterPro" id="IPR001611">
    <property type="entry name" value="Leu-rich_rpt"/>
</dbReference>
<dbReference type="FunFam" id="3.80.10.10:FF:000882">
    <property type="entry name" value="Tubulin-folding cofactor E"/>
    <property type="match status" value="1"/>
</dbReference>
<evidence type="ECO:0000256" key="8">
    <source>
        <dbReference type="SAM" id="Phobius"/>
    </source>
</evidence>
<sequence>MSSAAAAFRLGQRVDAAGDPRRVGTVRYLGPVEGHAGDWVGVDWDDGAGGRHDGSLAGRRYFVATGECSASFARPTALSGGIPLPDALRLRYRGLIKAVLHVPDLRLLDLTGNLFSQWQVISPLCQALASLEVLNLTNNTMENDVAETPMLENIQILVLNNCGVTWELIEKIKVSFSCISELHLMSNRFNMIMTPDGKFVQAFNTLWLLNLEDNHIDSWDEIVKLSYLRSLEQLHLNKNRLKHVKYPSNLLPDGPLDDAAAVLFENLQVLLLGSNDIDDFSSVDSLNLFPSLRDVRLSDNPIADPAKGGAPRFVLVARLGKVGILNGSEISPCERRESEIRYVRLVMGKIESTDPEEIKRLHPRFAELKSFYGIEDEKPTSSTSGPQKMASGLISVTLKCVGPSMGEKQPLTKKLPSTATMGKLKSLCESFFKLKDIKVRLFVEEEGCPVPQLLEEDTASLMELGIGSGATIVVDEERTTVILGAGAVAMLGSRCNAVTVMVLNLAATPIELSLIVPFLRLGETITGSGHFPLTADALKNVLTGHASKDVLLSIVHAMLGWLIAAPFVLVVLYAVSFPCFKVLVNRFGGIPSSPRTPIKAV</sequence>
<dbReference type="PROSITE" id="PS50245">
    <property type="entry name" value="CAP_GLY_2"/>
    <property type="match status" value="1"/>
</dbReference>
<reference evidence="10" key="1">
    <citation type="submission" date="2020-10" db="EMBL/GenBank/DDBJ databases">
        <authorList>
            <person name="Han B."/>
            <person name="Lu T."/>
            <person name="Zhao Q."/>
            <person name="Huang X."/>
            <person name="Zhao Y."/>
        </authorList>
    </citation>
    <scope>NUCLEOTIDE SEQUENCE</scope>
</reference>
<dbReference type="InterPro" id="IPR029071">
    <property type="entry name" value="Ubiquitin-like_domsf"/>
</dbReference>
<evidence type="ECO:0000256" key="5">
    <source>
        <dbReference type="ARBA" id="ARBA00022737"/>
    </source>
</evidence>
<dbReference type="InterPro" id="IPR032675">
    <property type="entry name" value="LRR_dom_sf"/>
</dbReference>
<dbReference type="PANTHER" id="PTHR35102:SF1">
    <property type="entry name" value="E3 UBIQUITIN-PROTEIN LIGASE"/>
    <property type="match status" value="1"/>
</dbReference>
<dbReference type="FunFam" id="2.30.30.190:FF:000016">
    <property type="entry name" value="Tubulin-folding cofactor E"/>
    <property type="match status" value="1"/>
</dbReference>
<organism evidence="10 11">
    <name type="scientific">Miscanthus lutarioriparius</name>
    <dbReference type="NCBI Taxonomy" id="422564"/>
    <lineage>
        <taxon>Eukaryota</taxon>
        <taxon>Viridiplantae</taxon>
        <taxon>Streptophyta</taxon>
        <taxon>Embryophyta</taxon>
        <taxon>Tracheophyta</taxon>
        <taxon>Spermatophyta</taxon>
        <taxon>Magnoliopsida</taxon>
        <taxon>Liliopsida</taxon>
        <taxon>Poales</taxon>
        <taxon>Poaceae</taxon>
        <taxon>PACMAD clade</taxon>
        <taxon>Panicoideae</taxon>
        <taxon>Andropogonodae</taxon>
        <taxon>Andropogoneae</taxon>
        <taxon>Saccharinae</taxon>
        <taxon>Miscanthus</taxon>
    </lineage>
</organism>
<dbReference type="Gene3D" id="2.30.30.190">
    <property type="entry name" value="CAP Gly-rich-like domain"/>
    <property type="match status" value="1"/>
</dbReference>
<feature type="domain" description="CAP-Gly" evidence="9">
    <location>
        <begin position="30"/>
        <end position="74"/>
    </location>
</feature>
<evidence type="ECO:0000256" key="7">
    <source>
        <dbReference type="ARBA" id="ARBA00026055"/>
    </source>
</evidence>
<evidence type="ECO:0000256" key="3">
    <source>
        <dbReference type="ARBA" id="ARBA00022490"/>
    </source>
</evidence>
<dbReference type="InterPro" id="IPR044079">
    <property type="entry name" value="Ubl_TBCE"/>
</dbReference>
<keyword evidence="6" id="KW-0143">Chaperone</keyword>
<proteinExistence type="inferred from homology"/>
<comment type="similarity">
    <text evidence="2">Belongs to the TBCE family.</text>
</comment>
<dbReference type="PANTHER" id="PTHR35102">
    <property type="entry name" value="E3 UBIQUITIN-PROTEIN LIGASE"/>
    <property type="match status" value="1"/>
</dbReference>
<evidence type="ECO:0000256" key="4">
    <source>
        <dbReference type="ARBA" id="ARBA00022614"/>
    </source>
</evidence>
<evidence type="ECO:0000256" key="6">
    <source>
        <dbReference type="ARBA" id="ARBA00023186"/>
    </source>
</evidence>
<keyword evidence="8" id="KW-0472">Membrane</keyword>
<dbReference type="SUPFAM" id="SSF52047">
    <property type="entry name" value="RNI-like"/>
    <property type="match status" value="1"/>
</dbReference>
<accession>A0A811RQ62</accession>
<dbReference type="SUPFAM" id="SSF74924">
    <property type="entry name" value="Cap-Gly domain"/>
    <property type="match status" value="1"/>
</dbReference>
<keyword evidence="8" id="KW-1133">Transmembrane helix</keyword>
<dbReference type="PROSITE" id="PS51450">
    <property type="entry name" value="LRR"/>
    <property type="match status" value="1"/>
</dbReference>
<evidence type="ECO:0000256" key="2">
    <source>
        <dbReference type="ARBA" id="ARBA00006286"/>
    </source>
</evidence>
<keyword evidence="5" id="KW-0677">Repeat</keyword>
<dbReference type="SUPFAM" id="SSF54236">
    <property type="entry name" value="Ubiquitin-like"/>
    <property type="match status" value="1"/>
</dbReference>
<gene>
    <name evidence="10" type="ORF">NCGR_LOCUS55270</name>
</gene>
<dbReference type="EMBL" id="CAJGYO010000016">
    <property type="protein sequence ID" value="CAD6271987.1"/>
    <property type="molecule type" value="Genomic_DNA"/>
</dbReference>
<comment type="subunit">
    <text evidence="7">Supercomplex made of cofactors A to E. Cofactors A and D function by capturing and stabilizing tubulin in a quasi-native conformation. Cofactor E binds to the cofactor D-tubulin complex; interaction with cofactor C then causes the release of tubulin polypeptides that are committed to the native state.</text>
</comment>
<dbReference type="CDD" id="cd17044">
    <property type="entry name" value="Ubl_TBCE"/>
    <property type="match status" value="1"/>
</dbReference>
<dbReference type="Gene3D" id="3.80.10.10">
    <property type="entry name" value="Ribonuclease Inhibitor"/>
    <property type="match status" value="2"/>
</dbReference>
<keyword evidence="3" id="KW-0963">Cytoplasm</keyword>
<evidence type="ECO:0000259" key="9">
    <source>
        <dbReference type="PROSITE" id="PS50245"/>
    </source>
</evidence>
<name>A0A811RQ62_9POAL</name>
<dbReference type="Gene3D" id="3.10.20.90">
    <property type="entry name" value="Phosphatidylinositol 3-kinase Catalytic Subunit, Chain A, domain 1"/>
    <property type="match status" value="1"/>
</dbReference>
<comment type="caution">
    <text evidence="10">The sequence shown here is derived from an EMBL/GenBank/DDBJ whole genome shotgun (WGS) entry which is preliminary data.</text>
</comment>
<comment type="subcellular location">
    <subcellularLocation>
        <location evidence="1">Cytoplasm</location>
    </subcellularLocation>
</comment>
<dbReference type="SMART" id="SM01052">
    <property type="entry name" value="CAP_GLY"/>
    <property type="match status" value="1"/>
</dbReference>
<keyword evidence="4" id="KW-0433">Leucine-rich repeat</keyword>
<dbReference type="OrthoDB" id="5273213at2759"/>
<dbReference type="Pfam" id="PF01302">
    <property type="entry name" value="CAP_GLY"/>
    <property type="match status" value="1"/>
</dbReference>
<dbReference type="InterPro" id="IPR036859">
    <property type="entry name" value="CAP-Gly_dom_sf"/>
</dbReference>
<dbReference type="Proteomes" id="UP000604825">
    <property type="component" value="Unassembled WGS sequence"/>
</dbReference>
<evidence type="ECO:0000313" key="11">
    <source>
        <dbReference type="Proteomes" id="UP000604825"/>
    </source>
</evidence>
<evidence type="ECO:0000256" key="1">
    <source>
        <dbReference type="ARBA" id="ARBA00004496"/>
    </source>
</evidence>
<dbReference type="AlphaFoldDB" id="A0A811RQ62"/>
<keyword evidence="11" id="KW-1185">Reference proteome</keyword>
<keyword evidence="8" id="KW-0812">Transmembrane</keyword>
<protein>
    <recommendedName>
        <fullName evidence="9">CAP-Gly domain-containing protein</fullName>
    </recommendedName>
</protein>
<dbReference type="GO" id="GO:0005737">
    <property type="term" value="C:cytoplasm"/>
    <property type="evidence" value="ECO:0007669"/>
    <property type="project" value="UniProtKB-SubCell"/>
</dbReference>
<dbReference type="FunFam" id="3.10.20.90:FF:000187">
    <property type="entry name" value="Tubulin-folding cofactor E"/>
    <property type="match status" value="1"/>
</dbReference>
<evidence type="ECO:0000313" key="10">
    <source>
        <dbReference type="EMBL" id="CAD6271987.1"/>
    </source>
</evidence>
<dbReference type="InterPro" id="IPR000938">
    <property type="entry name" value="CAP-Gly_domain"/>
</dbReference>
<feature type="transmembrane region" description="Helical" evidence="8">
    <location>
        <begin position="550"/>
        <end position="575"/>
    </location>
</feature>